<comment type="caution">
    <text evidence="5">The sequence shown here is derived from an EMBL/GenBank/DDBJ whole genome shotgun (WGS) entry which is preliminary data.</text>
</comment>
<evidence type="ECO:0000313" key="6">
    <source>
        <dbReference type="Proteomes" id="UP000526307"/>
    </source>
</evidence>
<dbReference type="SUPFAM" id="SSF46894">
    <property type="entry name" value="C-terminal effector domain of the bipartite response regulators"/>
    <property type="match status" value="1"/>
</dbReference>
<evidence type="ECO:0000256" key="1">
    <source>
        <dbReference type="ARBA" id="ARBA00023015"/>
    </source>
</evidence>
<dbReference type="Proteomes" id="UP000526307">
    <property type="component" value="Unassembled WGS sequence"/>
</dbReference>
<organism evidence="5 6">
    <name type="scientific">Mogibacterium timidum</name>
    <dbReference type="NCBI Taxonomy" id="35519"/>
    <lineage>
        <taxon>Bacteria</taxon>
        <taxon>Bacillati</taxon>
        <taxon>Bacillota</taxon>
        <taxon>Clostridia</taxon>
        <taxon>Peptostreptococcales</taxon>
        <taxon>Anaerovoracaceae</taxon>
        <taxon>Mogibacterium</taxon>
    </lineage>
</organism>
<dbReference type="CDD" id="cd06170">
    <property type="entry name" value="LuxR_C_like"/>
    <property type="match status" value="1"/>
</dbReference>
<dbReference type="GO" id="GO:0006355">
    <property type="term" value="P:regulation of DNA-templated transcription"/>
    <property type="evidence" value="ECO:0007669"/>
    <property type="project" value="InterPro"/>
</dbReference>
<dbReference type="Gene3D" id="1.10.10.10">
    <property type="entry name" value="Winged helix-like DNA-binding domain superfamily/Winged helix DNA-binding domain"/>
    <property type="match status" value="1"/>
</dbReference>
<feature type="domain" description="HTH luxR-type" evidence="4">
    <location>
        <begin position="276"/>
        <end position="341"/>
    </location>
</feature>
<gene>
    <name evidence="5" type="ORF">HW270_05205</name>
</gene>
<dbReference type="PROSITE" id="PS50043">
    <property type="entry name" value="HTH_LUXR_2"/>
    <property type="match status" value="1"/>
</dbReference>
<evidence type="ECO:0000256" key="3">
    <source>
        <dbReference type="ARBA" id="ARBA00023163"/>
    </source>
</evidence>
<accession>A0A7Y9B0T5</accession>
<keyword evidence="1" id="KW-0805">Transcription regulation</keyword>
<evidence type="ECO:0000313" key="5">
    <source>
        <dbReference type="EMBL" id="NWO23464.1"/>
    </source>
</evidence>
<reference evidence="5 6" key="1">
    <citation type="submission" date="2020-06" db="EMBL/GenBank/DDBJ databases">
        <title>Mogibacterium timidum strain W9173 genomic sequence.</title>
        <authorList>
            <person name="Wade W.G."/>
            <person name="Johnston C.D."/>
            <person name="Chen T."/>
            <person name="Dewhirst F.E."/>
        </authorList>
    </citation>
    <scope>NUCLEOTIDE SEQUENCE [LARGE SCALE GENOMIC DNA]</scope>
    <source>
        <strain evidence="5 6">W9173</strain>
    </source>
</reference>
<dbReference type="PANTHER" id="PTHR44688:SF16">
    <property type="entry name" value="DNA-BINDING TRANSCRIPTIONAL ACTIVATOR DEVR_DOSR"/>
    <property type="match status" value="1"/>
</dbReference>
<proteinExistence type="predicted"/>
<dbReference type="EMBL" id="JABXYR010000002">
    <property type="protein sequence ID" value="NWO23464.1"/>
    <property type="molecule type" value="Genomic_DNA"/>
</dbReference>
<dbReference type="Pfam" id="PF00196">
    <property type="entry name" value="GerE"/>
    <property type="match status" value="1"/>
</dbReference>
<name>A0A7Y9B0T5_9FIRM</name>
<dbReference type="InterPro" id="IPR036388">
    <property type="entry name" value="WH-like_DNA-bd_sf"/>
</dbReference>
<keyword evidence="3" id="KW-0804">Transcription</keyword>
<protein>
    <submittedName>
        <fullName evidence="5">Helix-turn-helix transcriptional regulator</fullName>
    </submittedName>
</protein>
<dbReference type="RefSeq" id="WP_009643091.1">
    <property type="nucleotide sequence ID" value="NZ_CAJPUB010000019.1"/>
</dbReference>
<dbReference type="PRINTS" id="PR00038">
    <property type="entry name" value="HTHLUXR"/>
</dbReference>
<keyword evidence="2" id="KW-0238">DNA-binding</keyword>
<evidence type="ECO:0000256" key="2">
    <source>
        <dbReference type="ARBA" id="ARBA00023125"/>
    </source>
</evidence>
<dbReference type="PANTHER" id="PTHR44688">
    <property type="entry name" value="DNA-BINDING TRANSCRIPTIONAL ACTIVATOR DEVR_DOSR"/>
    <property type="match status" value="1"/>
</dbReference>
<sequence length="350" mass="39841">MNPNKETINRKYLMPFVNSCFEKGDAHSAIEAMTDCKMRKIAWAEYYYFTGHTEGASERAEKLLEEPDFAARFSGYMIYGFANLTLGRVQETQRMLAYVDNTFAEDTDACDDTCRAMLSFASFLYRTLLHIEREEECSLINRLKYLPNGLQPFGSYVIAYSMYLKGEYCESIGFIKGVMALKEQIYPVPSIYLNIVMAMNYMALRKVEYAEKYFMKAWETASADSLLEAFGEHHGSLGGLVEKCLKNEYKSDFNQIVDIVYQFSTGWRKIYKGVLGVEVADILSTTEFSVAMLASSGWKNKEIAGHMGISANTVKSHLDCVYQKLNISGRKELKQYMQSNLQGKSADVKI</sequence>
<dbReference type="InterPro" id="IPR000792">
    <property type="entry name" value="Tscrpt_reg_LuxR_C"/>
</dbReference>
<dbReference type="GO" id="GO:0003677">
    <property type="term" value="F:DNA binding"/>
    <property type="evidence" value="ECO:0007669"/>
    <property type="project" value="UniProtKB-KW"/>
</dbReference>
<dbReference type="InterPro" id="IPR016032">
    <property type="entry name" value="Sig_transdc_resp-reg_C-effctor"/>
</dbReference>
<keyword evidence="6" id="KW-1185">Reference proteome</keyword>
<dbReference type="AlphaFoldDB" id="A0A7Y9B0T5"/>
<dbReference type="SMART" id="SM00421">
    <property type="entry name" value="HTH_LUXR"/>
    <property type="match status" value="1"/>
</dbReference>
<evidence type="ECO:0000259" key="4">
    <source>
        <dbReference type="PROSITE" id="PS50043"/>
    </source>
</evidence>